<protein>
    <submittedName>
        <fullName evidence="3">Uncharacterized protein</fullName>
    </submittedName>
</protein>
<dbReference type="KEGG" id="ccro:CMC5_068920"/>
<evidence type="ECO:0000256" key="1">
    <source>
        <dbReference type="SAM" id="MobiDB-lite"/>
    </source>
</evidence>
<evidence type="ECO:0000313" key="4">
    <source>
        <dbReference type="Proteomes" id="UP000067626"/>
    </source>
</evidence>
<keyword evidence="2" id="KW-0472">Membrane</keyword>
<proteinExistence type="predicted"/>
<dbReference type="STRING" id="52.CMC5_068920"/>
<keyword evidence="2" id="KW-0812">Transmembrane</keyword>
<dbReference type="OrthoDB" id="10019012at2"/>
<name>A0A0K1EP23_CHOCO</name>
<reference evidence="3 4" key="1">
    <citation type="submission" date="2015-07" db="EMBL/GenBank/DDBJ databases">
        <title>Genome analysis of myxobacterium Chondromyces crocatus Cm c5 reveals a high potential for natural compound synthesis and the genetic basis for the loss of fruiting body formation.</title>
        <authorList>
            <person name="Zaburannyi N."/>
            <person name="Bunk B."/>
            <person name="Maier J."/>
            <person name="Overmann J."/>
            <person name="Mueller R."/>
        </authorList>
    </citation>
    <scope>NUCLEOTIDE SEQUENCE [LARGE SCALE GENOMIC DNA]</scope>
    <source>
        <strain evidence="3 4">Cm c5</strain>
    </source>
</reference>
<dbReference type="RefSeq" id="WP_050434253.1">
    <property type="nucleotide sequence ID" value="NZ_CP012159.1"/>
</dbReference>
<keyword evidence="2" id="KW-1133">Transmembrane helix</keyword>
<organism evidence="3 4">
    <name type="scientific">Chondromyces crocatus</name>
    <dbReference type="NCBI Taxonomy" id="52"/>
    <lineage>
        <taxon>Bacteria</taxon>
        <taxon>Pseudomonadati</taxon>
        <taxon>Myxococcota</taxon>
        <taxon>Polyangia</taxon>
        <taxon>Polyangiales</taxon>
        <taxon>Polyangiaceae</taxon>
        <taxon>Chondromyces</taxon>
    </lineage>
</organism>
<dbReference type="Proteomes" id="UP000067626">
    <property type="component" value="Chromosome"/>
</dbReference>
<feature type="transmembrane region" description="Helical" evidence="2">
    <location>
        <begin position="12"/>
        <end position="37"/>
    </location>
</feature>
<gene>
    <name evidence="3" type="ORF">CMC5_068920</name>
</gene>
<feature type="compositionally biased region" description="Basic and acidic residues" evidence="1">
    <location>
        <begin position="88"/>
        <end position="97"/>
    </location>
</feature>
<dbReference type="EMBL" id="CP012159">
    <property type="protein sequence ID" value="AKT42665.1"/>
    <property type="molecule type" value="Genomic_DNA"/>
</dbReference>
<sequence length="153" mass="16392">MASTDRSLTRRTLIHIAVFAGGSVALLALLSGLLLWVSGRVVPAVVEVREDASAGVSKRAGPRRAPGIEPQREGSASEAVEESSVEPAEPHPEEERWARCCDALDRAARQAPAEDRLIYQAAQRACRGVLGDAKGGEAIRAMLKEENLPPECR</sequence>
<evidence type="ECO:0000256" key="2">
    <source>
        <dbReference type="SAM" id="Phobius"/>
    </source>
</evidence>
<dbReference type="AlphaFoldDB" id="A0A0K1EP23"/>
<accession>A0A0K1EP23</accession>
<evidence type="ECO:0000313" key="3">
    <source>
        <dbReference type="EMBL" id="AKT42665.1"/>
    </source>
</evidence>
<keyword evidence="4" id="KW-1185">Reference proteome</keyword>
<feature type="region of interest" description="Disordered" evidence="1">
    <location>
        <begin position="52"/>
        <end position="97"/>
    </location>
</feature>